<protein>
    <submittedName>
        <fullName evidence="1">Uncharacterized protein</fullName>
    </submittedName>
</protein>
<keyword evidence="2" id="KW-1185">Reference proteome</keyword>
<organism evidence="1 2">
    <name type="scientific">Pyxicephalus adspersus</name>
    <name type="common">African bullfrog</name>
    <dbReference type="NCBI Taxonomy" id="30357"/>
    <lineage>
        <taxon>Eukaryota</taxon>
        <taxon>Metazoa</taxon>
        <taxon>Chordata</taxon>
        <taxon>Craniata</taxon>
        <taxon>Vertebrata</taxon>
        <taxon>Euteleostomi</taxon>
        <taxon>Amphibia</taxon>
        <taxon>Batrachia</taxon>
        <taxon>Anura</taxon>
        <taxon>Neobatrachia</taxon>
        <taxon>Ranoidea</taxon>
        <taxon>Pyxicephalidae</taxon>
        <taxon>Pyxicephalinae</taxon>
        <taxon>Pyxicephalus</taxon>
    </lineage>
</organism>
<name>A0AAV2ZNE2_PYXAD</name>
<sequence length="81" mass="9457">MIDCRKKYHKLYHVHVISEVIFELFDWVACFKTKTLIARSLVITRGPPNQATCYPILLYCALALSLVHKWTYGQILRGVVY</sequence>
<reference evidence="1" key="1">
    <citation type="thesis" date="2020" institute="ProQuest LLC" country="789 East Eisenhower Parkway, Ann Arbor, MI, USA">
        <title>Comparative Genomics and Chromosome Evolution.</title>
        <authorList>
            <person name="Mudd A.B."/>
        </authorList>
    </citation>
    <scope>NUCLEOTIDE SEQUENCE</scope>
    <source>
        <strain evidence="1">1538</strain>
        <tissue evidence="1">Blood</tissue>
    </source>
</reference>
<dbReference type="Proteomes" id="UP001181693">
    <property type="component" value="Unassembled WGS sequence"/>
</dbReference>
<dbReference type="EMBL" id="DYDO01000009">
    <property type="protein sequence ID" value="DBA18041.1"/>
    <property type="molecule type" value="Genomic_DNA"/>
</dbReference>
<comment type="caution">
    <text evidence="1">The sequence shown here is derived from an EMBL/GenBank/DDBJ whole genome shotgun (WGS) entry which is preliminary data.</text>
</comment>
<proteinExistence type="predicted"/>
<evidence type="ECO:0000313" key="1">
    <source>
        <dbReference type="EMBL" id="DBA18041.1"/>
    </source>
</evidence>
<accession>A0AAV2ZNE2</accession>
<dbReference type="AlphaFoldDB" id="A0AAV2ZNE2"/>
<evidence type="ECO:0000313" key="2">
    <source>
        <dbReference type="Proteomes" id="UP001181693"/>
    </source>
</evidence>
<gene>
    <name evidence="1" type="ORF">GDO54_016336</name>
</gene>